<dbReference type="InterPro" id="IPR043994">
    <property type="entry name" value="RnlA/LsoA-toxin_DBD"/>
</dbReference>
<accession>A0A937FG14</accession>
<dbReference type="RefSeq" id="WP_202767627.1">
    <property type="nucleotide sequence ID" value="NZ_JAESWA010000022.1"/>
</dbReference>
<name>A0A937FG14_9CLOT</name>
<feature type="domain" description="Bacterial toxin RNase RnlA/LsoA DBD" evidence="1">
    <location>
        <begin position="193"/>
        <end position="323"/>
    </location>
</feature>
<dbReference type="GO" id="GO:0004521">
    <property type="term" value="F:RNA endonuclease activity"/>
    <property type="evidence" value="ECO:0007669"/>
    <property type="project" value="InterPro"/>
</dbReference>
<dbReference type="Proteomes" id="UP000623681">
    <property type="component" value="Unassembled WGS sequence"/>
</dbReference>
<dbReference type="AlphaFoldDB" id="A0A937FG14"/>
<dbReference type="InterPro" id="IPR045837">
    <property type="entry name" value="RnlA_toxin_N"/>
</dbReference>
<reference evidence="3" key="1">
    <citation type="submission" date="2021-01" db="EMBL/GenBank/DDBJ databases">
        <title>Genome public.</title>
        <authorList>
            <person name="Liu C."/>
            <person name="Sun Q."/>
        </authorList>
    </citation>
    <scope>NUCLEOTIDE SEQUENCE</scope>
    <source>
        <strain evidence="3">YIM B02565</strain>
    </source>
</reference>
<dbReference type="Pfam" id="PF19417">
    <property type="entry name" value="RnlA_toxin_N"/>
    <property type="match status" value="1"/>
</dbReference>
<gene>
    <name evidence="3" type="ORF">JK634_10615</name>
</gene>
<protein>
    <submittedName>
        <fullName evidence="3">Type II toxin-antitoxin system RnlA family toxin</fullName>
    </submittedName>
</protein>
<dbReference type="Pfam" id="PF19034">
    <property type="entry name" value="RnlA-toxin_DBD"/>
    <property type="match status" value="1"/>
</dbReference>
<dbReference type="Gene3D" id="6.10.250.2650">
    <property type="match status" value="1"/>
</dbReference>
<evidence type="ECO:0000313" key="4">
    <source>
        <dbReference type="Proteomes" id="UP000623681"/>
    </source>
</evidence>
<feature type="domain" description="Bacterial toxin RNase RnlA/LsoA N-terminal" evidence="2">
    <location>
        <begin position="5"/>
        <end position="88"/>
    </location>
</feature>
<dbReference type="Gene3D" id="3.30.160.690">
    <property type="entry name" value="Bacterial toxin RNase RnlA/LsoA, N repeated domain"/>
    <property type="match status" value="1"/>
</dbReference>
<evidence type="ECO:0000259" key="2">
    <source>
        <dbReference type="Pfam" id="PF19417"/>
    </source>
</evidence>
<evidence type="ECO:0000259" key="1">
    <source>
        <dbReference type="Pfam" id="PF19034"/>
    </source>
</evidence>
<proteinExistence type="predicted"/>
<dbReference type="EMBL" id="JAESWA010000022">
    <property type="protein sequence ID" value="MBL4932260.1"/>
    <property type="molecule type" value="Genomic_DNA"/>
</dbReference>
<organism evidence="3 4">
    <name type="scientific">Clostridium paridis</name>
    <dbReference type="NCBI Taxonomy" id="2803863"/>
    <lineage>
        <taxon>Bacteria</taxon>
        <taxon>Bacillati</taxon>
        <taxon>Bacillota</taxon>
        <taxon>Clostridia</taxon>
        <taxon>Eubacteriales</taxon>
        <taxon>Clostridiaceae</taxon>
        <taxon>Clostridium</taxon>
    </lineage>
</organism>
<comment type="caution">
    <text evidence="3">The sequence shown here is derived from an EMBL/GenBank/DDBJ whole genome shotgun (WGS) entry which is preliminary data.</text>
</comment>
<dbReference type="Gene3D" id="3.30.310.240">
    <property type="entry name" value="Bacterial toxin RNase RnlA/LsoA, N-terminal domain"/>
    <property type="match status" value="1"/>
</dbReference>
<evidence type="ECO:0000313" key="3">
    <source>
        <dbReference type="EMBL" id="MBL4932260.1"/>
    </source>
</evidence>
<sequence>MGNYSKLLISKVDVEDAMEKFCKTKSGAYTIHPPIEINKGIGQTRYKIEFEDSTLEIDFYFRKDNKTTILPIGDEENKRRGFELADYIVNELDYTEIKSDTIVIKTTKSIFDELVKYLSGIKGVKVVKNYDDEIKNLYQFISEIGDKMTLTFFYSSDKILFQGYLLKLYSEMKCFLNPLGAGIENIDIQEDIQEDIIESILRKSVPKAYDKLDSQLKDYLYDSFVQVKSKTECRDFSVWAFPALKGLEAFIKQILLKNGTVINDLNGFAIKIVGKRTPIFIDGKLGCKILNPVVVLKDVAYKNPLEETYDFFAKNRHVLFHTKQILPATKKLENSSDAEVIIYKVCEFFEKYYELIV</sequence>
<keyword evidence="4" id="KW-1185">Reference proteome</keyword>